<sequence length="149" mass="16416">EGDLMTGSLINFATSLPELHAAPGTTAMIREHLSDISVAQIRKAMRDEPFFLKEFFREGQKAHSMKAFRWKEGASVSGSLVRGIRFTMPLPNDMPASLARLVKVRLSGAGCDGRQVILVSQTCTHDAPYGDSDAPGTDLQRWVEVVWVK</sequence>
<name>A0A813JRG3_POLGL</name>
<feature type="non-terminal residue" evidence="1">
    <location>
        <position position="149"/>
    </location>
</feature>
<reference evidence="1" key="1">
    <citation type="submission" date="2021-02" db="EMBL/GenBank/DDBJ databases">
        <authorList>
            <person name="Dougan E. K."/>
            <person name="Rhodes N."/>
            <person name="Thang M."/>
            <person name="Chan C."/>
        </authorList>
    </citation>
    <scope>NUCLEOTIDE SEQUENCE</scope>
</reference>
<accession>A0A813JRG3</accession>
<gene>
    <name evidence="1" type="ORF">PGLA2088_LOCUS22555</name>
</gene>
<organism evidence="1 2">
    <name type="scientific">Polarella glacialis</name>
    <name type="common">Dinoflagellate</name>
    <dbReference type="NCBI Taxonomy" id="89957"/>
    <lineage>
        <taxon>Eukaryota</taxon>
        <taxon>Sar</taxon>
        <taxon>Alveolata</taxon>
        <taxon>Dinophyceae</taxon>
        <taxon>Suessiales</taxon>
        <taxon>Suessiaceae</taxon>
        <taxon>Polarella</taxon>
    </lineage>
</organism>
<dbReference type="Proteomes" id="UP000626109">
    <property type="component" value="Unassembled WGS sequence"/>
</dbReference>
<evidence type="ECO:0000313" key="1">
    <source>
        <dbReference type="EMBL" id="CAE8681696.1"/>
    </source>
</evidence>
<protein>
    <submittedName>
        <fullName evidence="1">Uncharacterized protein</fullName>
    </submittedName>
</protein>
<proteinExistence type="predicted"/>
<dbReference type="EMBL" id="CAJNNW010025983">
    <property type="protein sequence ID" value="CAE8681696.1"/>
    <property type="molecule type" value="Genomic_DNA"/>
</dbReference>
<dbReference type="AlphaFoldDB" id="A0A813JRG3"/>
<comment type="caution">
    <text evidence="1">The sequence shown here is derived from an EMBL/GenBank/DDBJ whole genome shotgun (WGS) entry which is preliminary data.</text>
</comment>
<evidence type="ECO:0000313" key="2">
    <source>
        <dbReference type="Proteomes" id="UP000626109"/>
    </source>
</evidence>